<dbReference type="SUPFAM" id="SSF46689">
    <property type="entry name" value="Homeodomain-like"/>
    <property type="match status" value="2"/>
</dbReference>
<dbReference type="PANTHER" id="PTHR46796:SF14">
    <property type="entry name" value="TRANSCRIPTIONAL REGULATORY PROTEIN"/>
    <property type="match status" value="1"/>
</dbReference>
<dbReference type="PROSITE" id="PS01124">
    <property type="entry name" value="HTH_ARAC_FAMILY_2"/>
    <property type="match status" value="1"/>
</dbReference>
<comment type="caution">
    <text evidence="5">The sequence shown here is derived from an EMBL/GenBank/DDBJ whole genome shotgun (WGS) entry which is preliminary data.</text>
</comment>
<reference evidence="5 8" key="1">
    <citation type="submission" date="2020-10" db="EMBL/GenBank/DDBJ databases">
        <title>Phylogeny of dyella-like bacteria.</title>
        <authorList>
            <person name="Fu J."/>
        </authorList>
    </citation>
    <scope>NUCLEOTIDE SEQUENCE [LARGE SCALE GENOMIC DNA]</scope>
    <source>
        <strain evidence="5 8">KACC 19113</strain>
    </source>
</reference>
<dbReference type="EMBL" id="JADIKK010000007">
    <property type="protein sequence ID" value="MFK2875780.1"/>
    <property type="molecule type" value="Genomic_DNA"/>
</dbReference>
<dbReference type="InterPro" id="IPR050204">
    <property type="entry name" value="AraC_XylS_family_regulators"/>
</dbReference>
<proteinExistence type="predicted"/>
<organism evidence="5 8">
    <name type="scientific">Rhodanobacter hydrolyticus</name>
    <dbReference type="NCBI Taxonomy" id="2250595"/>
    <lineage>
        <taxon>Bacteria</taxon>
        <taxon>Pseudomonadati</taxon>
        <taxon>Pseudomonadota</taxon>
        <taxon>Gammaproteobacteria</taxon>
        <taxon>Lysobacterales</taxon>
        <taxon>Rhodanobacteraceae</taxon>
        <taxon>Rhodanobacter</taxon>
    </lineage>
</organism>
<dbReference type="EMBL" id="JADIKK010000008">
    <property type="protein sequence ID" value="MFK2879799.1"/>
    <property type="molecule type" value="Genomic_DNA"/>
</dbReference>
<evidence type="ECO:0000313" key="8">
    <source>
        <dbReference type="Proteomes" id="UP001620339"/>
    </source>
</evidence>
<evidence type="ECO:0000256" key="3">
    <source>
        <dbReference type="ARBA" id="ARBA00023163"/>
    </source>
</evidence>
<sequence>MADGSDFYASSLNEGVIASLHGVIQDASRHAGGYEDLIRHLELACAAFETERAKRHSLVFRETRGALSTRQLAVAKHELAEMAFSSHVSARVARALSMSTGHFSRLFKASTGLSVHQWVIDLRMDRAKTLLLENCDPIAEIALCCGYTEQCHFTRTFTREVGVSPGSWRRMFTALPCE</sequence>
<dbReference type="Gene3D" id="1.10.10.60">
    <property type="entry name" value="Homeodomain-like"/>
    <property type="match status" value="2"/>
</dbReference>
<dbReference type="InterPro" id="IPR018062">
    <property type="entry name" value="HTH_AraC-typ_CS"/>
</dbReference>
<gene>
    <name evidence="5" type="ORF">ISP25_01670</name>
    <name evidence="6" type="ORF">ISP25_04030</name>
    <name evidence="7" type="ORF">ISP25_22290</name>
</gene>
<dbReference type="PRINTS" id="PR00032">
    <property type="entry name" value="HTHARAC"/>
</dbReference>
<keyword evidence="2" id="KW-0238">DNA-binding</keyword>
<dbReference type="PANTHER" id="PTHR46796">
    <property type="entry name" value="HTH-TYPE TRANSCRIPTIONAL ACTIVATOR RHAS-RELATED"/>
    <property type="match status" value="1"/>
</dbReference>
<feature type="domain" description="HTH araC/xylS-type" evidence="4">
    <location>
        <begin position="92"/>
        <end position="171"/>
    </location>
</feature>
<dbReference type="SMART" id="SM00342">
    <property type="entry name" value="HTH_ARAC"/>
    <property type="match status" value="1"/>
</dbReference>
<evidence type="ECO:0000256" key="2">
    <source>
        <dbReference type="ARBA" id="ARBA00023125"/>
    </source>
</evidence>
<keyword evidence="8" id="KW-1185">Reference proteome</keyword>
<evidence type="ECO:0000313" key="5">
    <source>
        <dbReference type="EMBL" id="MFK2875780.1"/>
    </source>
</evidence>
<dbReference type="InterPro" id="IPR009057">
    <property type="entry name" value="Homeodomain-like_sf"/>
</dbReference>
<accession>A0ABW8J2P8</accession>
<dbReference type="EMBL" id="JADIKK010000008">
    <property type="protein sequence ID" value="MFK2876234.1"/>
    <property type="molecule type" value="Genomic_DNA"/>
</dbReference>
<dbReference type="Pfam" id="PF12833">
    <property type="entry name" value="HTH_18"/>
    <property type="match status" value="1"/>
</dbReference>
<name>A0ABW8J2P8_9GAMM</name>
<keyword evidence="1" id="KW-0805">Transcription regulation</keyword>
<evidence type="ECO:0000313" key="6">
    <source>
        <dbReference type="EMBL" id="MFK2876234.1"/>
    </source>
</evidence>
<protein>
    <submittedName>
        <fullName evidence="5">Helix-turn-helix transcriptional regulator</fullName>
    </submittedName>
</protein>
<evidence type="ECO:0000256" key="1">
    <source>
        <dbReference type="ARBA" id="ARBA00023015"/>
    </source>
</evidence>
<evidence type="ECO:0000259" key="4">
    <source>
        <dbReference type="PROSITE" id="PS01124"/>
    </source>
</evidence>
<dbReference type="InterPro" id="IPR020449">
    <property type="entry name" value="Tscrpt_reg_AraC-type_HTH"/>
</dbReference>
<dbReference type="RefSeq" id="WP_404611851.1">
    <property type="nucleotide sequence ID" value="NZ_JADIKK010000007.1"/>
</dbReference>
<evidence type="ECO:0000313" key="7">
    <source>
        <dbReference type="EMBL" id="MFK2879799.1"/>
    </source>
</evidence>
<dbReference type="InterPro" id="IPR018060">
    <property type="entry name" value="HTH_AraC"/>
</dbReference>
<dbReference type="Proteomes" id="UP001620339">
    <property type="component" value="Unassembled WGS sequence"/>
</dbReference>
<dbReference type="PROSITE" id="PS00041">
    <property type="entry name" value="HTH_ARAC_FAMILY_1"/>
    <property type="match status" value="1"/>
</dbReference>
<keyword evidence="3" id="KW-0804">Transcription</keyword>